<dbReference type="Proteomes" id="UP000252985">
    <property type="component" value="Plasmid pCBA1112-01"/>
</dbReference>
<reference evidence="1 2" key="1">
    <citation type="submission" date="2018-07" db="EMBL/GenBank/DDBJ databases">
        <title>Genome sequences of Haloplanus sp. CBA1112.</title>
        <authorList>
            <person name="Kim Y.B."/>
            <person name="Roh S.W."/>
        </authorList>
    </citation>
    <scope>NUCLEOTIDE SEQUENCE [LARGE SCALE GENOMIC DNA]</scope>
    <source>
        <strain evidence="1 2">CBA1112</strain>
        <plasmid evidence="2">pcba1112-01</plasmid>
    </source>
</reference>
<evidence type="ECO:0000313" key="1">
    <source>
        <dbReference type="EMBL" id="AXG08501.1"/>
    </source>
</evidence>
<accession>A0A345E8H9</accession>
<organism evidence="1 2">
    <name type="scientific">Haloplanus rubicundus</name>
    <dbReference type="NCBI Taxonomy" id="1547898"/>
    <lineage>
        <taxon>Archaea</taxon>
        <taxon>Methanobacteriati</taxon>
        <taxon>Methanobacteriota</taxon>
        <taxon>Stenosarchaea group</taxon>
        <taxon>Halobacteria</taxon>
        <taxon>Halobacteriales</taxon>
        <taxon>Haloferacaceae</taxon>
        <taxon>Haloplanus</taxon>
    </lineage>
</organism>
<dbReference type="RefSeq" id="WP_114604825.1">
    <property type="nucleotide sequence ID" value="NZ_CP031147.1"/>
</dbReference>
<evidence type="ECO:0008006" key="3">
    <source>
        <dbReference type="Google" id="ProtNLM"/>
    </source>
</evidence>
<dbReference type="AlphaFoldDB" id="A0A345E8H9"/>
<keyword evidence="1" id="KW-0614">Plasmid</keyword>
<name>A0A345E8H9_9EURY</name>
<dbReference type="Gene3D" id="3.20.20.150">
    <property type="entry name" value="Divalent-metal-dependent TIM barrel enzymes"/>
    <property type="match status" value="1"/>
</dbReference>
<dbReference type="GeneID" id="37285476"/>
<evidence type="ECO:0000313" key="2">
    <source>
        <dbReference type="Proteomes" id="UP000252985"/>
    </source>
</evidence>
<gene>
    <name evidence="1" type="ORF">DU484_00820</name>
</gene>
<dbReference type="SUPFAM" id="SSF51658">
    <property type="entry name" value="Xylose isomerase-like"/>
    <property type="match status" value="1"/>
</dbReference>
<dbReference type="KEGG" id="haq:DU484_00820"/>
<dbReference type="EMBL" id="CP031147">
    <property type="protein sequence ID" value="AXG08501.1"/>
    <property type="molecule type" value="Genomic_DNA"/>
</dbReference>
<proteinExistence type="predicted"/>
<dbReference type="InterPro" id="IPR036237">
    <property type="entry name" value="Xyl_isomerase-like_sf"/>
</dbReference>
<sequence length="304" mass="33542">MLVPILMSASPEHFSHAESLANGIEAKLDWKHTESLSRDNTLSDECEMQGVSPESITSIHLPPGTSQPQGLSVAPGNVGDITDFVHRAFGDRVHPTWLTVHTTRTFDYREHVERLATITEVGGYPLAVENTPDSSFYHTPEDIAALAFLAKQVPRLDDVSILIDTAHVAMERRALTVDDRAFESLLERADEQLRDQLSEAFQQFLRDNVKQSKNDSDLDVAPPPEESPWRPVFATLAIVGGSQIQAIHLNDPTSDGLPETQRPADGLRWVLSYCNKHDIAVVLEPGDADRESIAETISELPIVG</sequence>
<geneLocation type="plasmid" evidence="2">
    <name>pcba1112-01</name>
</geneLocation>
<protein>
    <recommendedName>
        <fullName evidence="3">Sugar phosphate isomerase/epimerase</fullName>
    </recommendedName>
</protein>